<dbReference type="Gene3D" id="1.10.260.40">
    <property type="entry name" value="lambda repressor-like DNA-binding domains"/>
    <property type="match status" value="1"/>
</dbReference>
<dbReference type="Pfam" id="PF00356">
    <property type="entry name" value="LacI"/>
    <property type="match status" value="1"/>
</dbReference>
<evidence type="ECO:0000313" key="6">
    <source>
        <dbReference type="Proteomes" id="UP000319927"/>
    </source>
</evidence>
<keyword evidence="2" id="KW-0238">DNA-binding</keyword>
<dbReference type="InterPro" id="IPR010982">
    <property type="entry name" value="Lambda_DNA-bd_dom_sf"/>
</dbReference>
<dbReference type="InterPro" id="IPR000843">
    <property type="entry name" value="HTH_LacI"/>
</dbReference>
<sequence length="333" mass="34217">MSQASESVRRTPTLADVAHAAGVSTATASRALSGRGPVSAAARADVLRAAAALAYAPHPVAVSLARGEGHRVVVGVVAPSPWLLTDQYVARLVTAAARAADPYAVGVSVRRLRPGDRAALDELARDRSVRGLVLVNHRAELVEALPAALRGQVVAIGPGFGRVPAYDVDTGSAMAAAIGHLTATGRRRIAMLTGPAWAASLRRPVAAYRDGMRAHGLPGRTTSGGLTDSTGHAGLRRLMRRWPDTDAVVAITDAVAIGALRALAEDGVRVPDDVAVIGFDDAPAAASALPALTTSTHPVERIAAGAVRALLTGDTAADRPVVHPSTLVRRRSA</sequence>
<dbReference type="CDD" id="cd06267">
    <property type="entry name" value="PBP1_LacI_sugar_binding-like"/>
    <property type="match status" value="1"/>
</dbReference>
<evidence type="ECO:0000256" key="2">
    <source>
        <dbReference type="ARBA" id="ARBA00023125"/>
    </source>
</evidence>
<dbReference type="GO" id="GO:0000976">
    <property type="term" value="F:transcription cis-regulatory region binding"/>
    <property type="evidence" value="ECO:0007669"/>
    <property type="project" value="TreeGrafter"/>
</dbReference>
<comment type="caution">
    <text evidence="5">The sequence shown here is derived from an EMBL/GenBank/DDBJ whole genome shotgun (WGS) entry which is preliminary data.</text>
</comment>
<evidence type="ECO:0000259" key="4">
    <source>
        <dbReference type="PROSITE" id="PS50932"/>
    </source>
</evidence>
<dbReference type="GO" id="GO:0003700">
    <property type="term" value="F:DNA-binding transcription factor activity"/>
    <property type="evidence" value="ECO:0007669"/>
    <property type="project" value="TreeGrafter"/>
</dbReference>
<dbReference type="Pfam" id="PF13377">
    <property type="entry name" value="Peripla_BP_3"/>
    <property type="match status" value="1"/>
</dbReference>
<dbReference type="SMART" id="SM00354">
    <property type="entry name" value="HTH_LACI"/>
    <property type="match status" value="1"/>
</dbReference>
<dbReference type="SUPFAM" id="SSF53822">
    <property type="entry name" value="Periplasmic binding protein-like I"/>
    <property type="match status" value="1"/>
</dbReference>
<evidence type="ECO:0000256" key="1">
    <source>
        <dbReference type="ARBA" id="ARBA00023015"/>
    </source>
</evidence>
<feature type="domain" description="HTH lacI-type" evidence="4">
    <location>
        <begin position="12"/>
        <end position="66"/>
    </location>
</feature>
<dbReference type="PROSITE" id="PS50932">
    <property type="entry name" value="HTH_LACI_2"/>
    <property type="match status" value="1"/>
</dbReference>
<evidence type="ECO:0000256" key="3">
    <source>
        <dbReference type="ARBA" id="ARBA00023163"/>
    </source>
</evidence>
<dbReference type="PROSITE" id="PS00356">
    <property type="entry name" value="HTH_LACI_1"/>
    <property type="match status" value="1"/>
</dbReference>
<dbReference type="RefSeq" id="WP_246157793.1">
    <property type="nucleotide sequence ID" value="NZ_VIXA01000001.1"/>
</dbReference>
<organism evidence="5 6">
    <name type="scientific">Micromonospora palomenae</name>
    <dbReference type="NCBI Taxonomy" id="1461247"/>
    <lineage>
        <taxon>Bacteria</taxon>
        <taxon>Bacillati</taxon>
        <taxon>Actinomycetota</taxon>
        <taxon>Actinomycetes</taxon>
        <taxon>Micromonosporales</taxon>
        <taxon>Micromonosporaceae</taxon>
        <taxon>Micromonospora</taxon>
    </lineage>
</organism>
<keyword evidence="1" id="KW-0805">Transcription regulation</keyword>
<dbReference type="Proteomes" id="UP000319927">
    <property type="component" value="Unassembled WGS sequence"/>
</dbReference>
<dbReference type="InterPro" id="IPR046335">
    <property type="entry name" value="LacI/GalR-like_sensor"/>
</dbReference>
<keyword evidence="3" id="KW-0804">Transcription</keyword>
<dbReference type="Gene3D" id="3.40.50.2300">
    <property type="match status" value="2"/>
</dbReference>
<protein>
    <submittedName>
        <fullName evidence="5">LacI family transcriptional regulator</fullName>
    </submittedName>
</protein>
<name>A0A561WXG6_9ACTN</name>
<proteinExistence type="predicted"/>
<dbReference type="EMBL" id="VIXA01000001">
    <property type="protein sequence ID" value="TWG28545.1"/>
    <property type="molecule type" value="Genomic_DNA"/>
</dbReference>
<reference evidence="5 6" key="1">
    <citation type="submission" date="2019-06" db="EMBL/GenBank/DDBJ databases">
        <title>Sequencing the genomes of 1000 actinobacteria strains.</title>
        <authorList>
            <person name="Klenk H.-P."/>
        </authorList>
    </citation>
    <scope>NUCLEOTIDE SEQUENCE [LARGE SCALE GENOMIC DNA]</scope>
    <source>
        <strain evidence="5 6">DSM 102131</strain>
    </source>
</reference>
<dbReference type="InterPro" id="IPR028082">
    <property type="entry name" value="Peripla_BP_I"/>
</dbReference>
<dbReference type="PANTHER" id="PTHR30146:SF155">
    <property type="entry name" value="ALANINE RACEMASE"/>
    <property type="match status" value="1"/>
</dbReference>
<dbReference type="AlphaFoldDB" id="A0A561WXG6"/>
<evidence type="ECO:0000313" key="5">
    <source>
        <dbReference type="EMBL" id="TWG28545.1"/>
    </source>
</evidence>
<keyword evidence="6" id="KW-1185">Reference proteome</keyword>
<gene>
    <name evidence="5" type="ORF">FHX75_111697</name>
</gene>
<dbReference type="PANTHER" id="PTHR30146">
    <property type="entry name" value="LACI-RELATED TRANSCRIPTIONAL REPRESSOR"/>
    <property type="match status" value="1"/>
</dbReference>
<dbReference type="SUPFAM" id="SSF47413">
    <property type="entry name" value="lambda repressor-like DNA-binding domains"/>
    <property type="match status" value="1"/>
</dbReference>
<accession>A0A561WXG6</accession>